<dbReference type="EMBL" id="VSIX01000033">
    <property type="protein sequence ID" value="TYB31525.1"/>
    <property type="molecule type" value="Genomic_DNA"/>
</dbReference>
<dbReference type="Proteomes" id="UP000324143">
    <property type="component" value="Unassembled WGS sequence"/>
</dbReference>
<evidence type="ECO:0000313" key="4">
    <source>
        <dbReference type="Proteomes" id="UP000324143"/>
    </source>
</evidence>
<reference evidence="3" key="1">
    <citation type="submission" date="2019-08" db="EMBL/GenBank/DDBJ databases">
        <title>Genomic characterization of a novel candidate phylum (ARYD3) from a high temperature, high salinity tertiary oil reservoir in north central Oklahoma, USA.</title>
        <authorList>
            <person name="Youssef N.H."/>
            <person name="Yadav A."/>
            <person name="Elshahed M.S."/>
        </authorList>
    </citation>
    <scope>NUCLEOTIDE SEQUENCE [LARGE SCALE GENOMIC DNA]</scope>
    <source>
        <strain evidence="3">ARYD3</strain>
    </source>
</reference>
<dbReference type="Pfam" id="PF11680">
    <property type="entry name" value="DUF3276"/>
    <property type="match status" value="1"/>
</dbReference>
<dbReference type="Gene3D" id="3.10.450.700">
    <property type="match status" value="1"/>
</dbReference>
<dbReference type="InterPro" id="IPR006628">
    <property type="entry name" value="PUR-bd_fam"/>
</dbReference>
<dbReference type="GO" id="GO:0032422">
    <property type="term" value="F:purine-rich negative regulatory element binding"/>
    <property type="evidence" value="ECO:0007669"/>
    <property type="project" value="InterPro"/>
</dbReference>
<proteinExistence type="inferred from homology"/>
<sequence length="90" mass="10895">MGEKNNYPNKNEFYTTKLRAGRRIYYFNVKMNKNGDKYLVIKESRKEGEDKIIRTRIMVYEEDIYGFMNKFKDAFEVMTSRDVTKKDRGE</sequence>
<keyword evidence="4" id="KW-1185">Reference proteome</keyword>
<evidence type="ECO:0000313" key="3">
    <source>
        <dbReference type="EMBL" id="TYB31525.1"/>
    </source>
</evidence>
<accession>A0A5D0MHY7</accession>
<evidence type="ECO:0000256" key="1">
    <source>
        <dbReference type="ARBA" id="ARBA00009251"/>
    </source>
</evidence>
<dbReference type="GO" id="GO:0000977">
    <property type="term" value="F:RNA polymerase II transcription regulatory region sequence-specific DNA binding"/>
    <property type="evidence" value="ECO:0007669"/>
    <property type="project" value="InterPro"/>
</dbReference>
<comment type="similarity">
    <text evidence="1">Belongs to the PUR DNA-binding protein family.</text>
</comment>
<organism evidence="3 4">
    <name type="scientific">Candidatus Mcinerneyibacterium aminivorans</name>
    <dbReference type="NCBI Taxonomy" id="2703815"/>
    <lineage>
        <taxon>Bacteria</taxon>
        <taxon>Candidatus Macinerneyibacteriota</taxon>
        <taxon>Candidatus Mcinerneyibacteria</taxon>
        <taxon>Candidatus Mcinerneyibacteriales</taxon>
        <taxon>Candidatus Mcinerneyibacteriaceae</taxon>
        <taxon>Candidatus Mcinerneyibacterium</taxon>
    </lineage>
</organism>
<gene>
    <name evidence="3" type="ORF">FXF47_04185</name>
</gene>
<keyword evidence="2" id="KW-0238">DNA-binding</keyword>
<comment type="caution">
    <text evidence="3">The sequence shown here is derived from an EMBL/GenBank/DDBJ whole genome shotgun (WGS) entry which is preliminary data.</text>
</comment>
<name>A0A5D0MHY7_9BACT</name>
<protein>
    <submittedName>
        <fullName evidence="3">DUF3276 family protein</fullName>
    </submittedName>
</protein>
<evidence type="ECO:0000256" key="2">
    <source>
        <dbReference type="ARBA" id="ARBA00023125"/>
    </source>
</evidence>
<dbReference type="AlphaFoldDB" id="A0A5D0MHY7"/>
<dbReference type="SMART" id="SM00712">
    <property type="entry name" value="PUR"/>
    <property type="match status" value="1"/>
</dbReference>